<accession>A0AAV1ZX55</accession>
<comment type="caution">
    <text evidence="1">The sequence shown here is derived from an EMBL/GenBank/DDBJ whole genome shotgun (WGS) entry which is preliminary data.</text>
</comment>
<reference evidence="1 2" key="1">
    <citation type="submission" date="2024-04" db="EMBL/GenBank/DDBJ databases">
        <authorList>
            <person name="Rising A."/>
            <person name="Reimegard J."/>
            <person name="Sonavane S."/>
            <person name="Akerstrom W."/>
            <person name="Nylinder S."/>
            <person name="Hedman E."/>
            <person name="Kallberg Y."/>
        </authorList>
    </citation>
    <scope>NUCLEOTIDE SEQUENCE [LARGE SCALE GENOMIC DNA]</scope>
</reference>
<evidence type="ECO:0000313" key="1">
    <source>
        <dbReference type="EMBL" id="CAL1275763.1"/>
    </source>
</evidence>
<organism evidence="1 2">
    <name type="scientific">Larinioides sclopetarius</name>
    <dbReference type="NCBI Taxonomy" id="280406"/>
    <lineage>
        <taxon>Eukaryota</taxon>
        <taxon>Metazoa</taxon>
        <taxon>Ecdysozoa</taxon>
        <taxon>Arthropoda</taxon>
        <taxon>Chelicerata</taxon>
        <taxon>Arachnida</taxon>
        <taxon>Araneae</taxon>
        <taxon>Araneomorphae</taxon>
        <taxon>Entelegynae</taxon>
        <taxon>Araneoidea</taxon>
        <taxon>Araneidae</taxon>
        <taxon>Larinioides</taxon>
    </lineage>
</organism>
<name>A0AAV1ZX55_9ARAC</name>
<evidence type="ECO:0000313" key="2">
    <source>
        <dbReference type="Proteomes" id="UP001497382"/>
    </source>
</evidence>
<sequence>MKCLEVDIPILKRVKKKYQDRKHEFHGSKKEKAKFSVF</sequence>
<dbReference type="EMBL" id="CAXIEN010000088">
    <property type="protein sequence ID" value="CAL1275763.1"/>
    <property type="molecule type" value="Genomic_DNA"/>
</dbReference>
<dbReference type="Proteomes" id="UP001497382">
    <property type="component" value="Unassembled WGS sequence"/>
</dbReference>
<gene>
    <name evidence="1" type="ORF">LARSCL_LOCUS8283</name>
</gene>
<dbReference type="AlphaFoldDB" id="A0AAV1ZX55"/>
<evidence type="ECO:0008006" key="3">
    <source>
        <dbReference type="Google" id="ProtNLM"/>
    </source>
</evidence>
<proteinExistence type="predicted"/>
<protein>
    <recommendedName>
        <fullName evidence="3">Ribosomal protein S15</fullName>
    </recommendedName>
</protein>
<keyword evidence="2" id="KW-1185">Reference proteome</keyword>